<dbReference type="EMBL" id="AUZZ01009157">
    <property type="protein sequence ID" value="EQD34696.1"/>
    <property type="molecule type" value="Genomic_DNA"/>
</dbReference>
<reference evidence="1" key="1">
    <citation type="submission" date="2013-08" db="EMBL/GenBank/DDBJ databases">
        <authorList>
            <person name="Mendez C."/>
            <person name="Richter M."/>
            <person name="Ferrer M."/>
            <person name="Sanchez J."/>
        </authorList>
    </citation>
    <scope>NUCLEOTIDE SEQUENCE</scope>
</reference>
<evidence type="ECO:0000313" key="1">
    <source>
        <dbReference type="EMBL" id="EQD34696.1"/>
    </source>
</evidence>
<sequence length="132" mass="14691">MSNIYATDRQHNLEYGVYPARYDVKRNFYRGLSGIIYLESLINTEIGLDKNSKQKIRRAIAYLMKGKYHPDEHLSGLYFGDAGVAVAISYAVASDLYTLNNTTKSFISKALSKEPAWPDIMYGAAGQGIAAL</sequence>
<feature type="non-terminal residue" evidence="1">
    <location>
        <position position="132"/>
    </location>
</feature>
<dbReference type="AlphaFoldDB" id="T0YGW7"/>
<dbReference type="SUPFAM" id="SSF158745">
    <property type="entry name" value="LanC-like"/>
    <property type="match status" value="1"/>
</dbReference>
<protein>
    <submittedName>
        <fullName evidence="1">Serine-threonine protein kinase</fullName>
    </submittedName>
</protein>
<reference evidence="1" key="2">
    <citation type="journal article" date="2014" name="ISME J.">
        <title>Microbial stratification in low pH oxic and suboxic macroscopic growths along an acid mine drainage.</title>
        <authorList>
            <person name="Mendez-Garcia C."/>
            <person name="Mesa V."/>
            <person name="Sprenger R.R."/>
            <person name="Richter M."/>
            <person name="Diez M.S."/>
            <person name="Solano J."/>
            <person name="Bargiela R."/>
            <person name="Golyshina O.V."/>
            <person name="Manteca A."/>
            <person name="Ramos J.L."/>
            <person name="Gallego J.R."/>
            <person name="Llorente I."/>
            <person name="Martins Dos Santos V.A."/>
            <person name="Jensen O.N."/>
            <person name="Pelaez A.I."/>
            <person name="Sanchez J."/>
            <person name="Ferrer M."/>
        </authorList>
    </citation>
    <scope>NUCLEOTIDE SEQUENCE</scope>
</reference>
<keyword evidence="1" id="KW-0418">Kinase</keyword>
<keyword evidence="1" id="KW-0808">Transferase</keyword>
<accession>T0YGW7</accession>
<dbReference type="Gene3D" id="1.50.10.20">
    <property type="match status" value="1"/>
</dbReference>
<gene>
    <name evidence="1" type="ORF">B2A_12704</name>
</gene>
<dbReference type="GO" id="GO:0016301">
    <property type="term" value="F:kinase activity"/>
    <property type="evidence" value="ECO:0007669"/>
    <property type="project" value="UniProtKB-KW"/>
</dbReference>
<organism evidence="1">
    <name type="scientific">mine drainage metagenome</name>
    <dbReference type="NCBI Taxonomy" id="410659"/>
    <lineage>
        <taxon>unclassified sequences</taxon>
        <taxon>metagenomes</taxon>
        <taxon>ecological metagenomes</taxon>
    </lineage>
</organism>
<proteinExistence type="predicted"/>
<comment type="caution">
    <text evidence="1">The sequence shown here is derived from an EMBL/GenBank/DDBJ whole genome shotgun (WGS) entry which is preliminary data.</text>
</comment>
<name>T0YGW7_9ZZZZ</name>